<keyword evidence="4" id="KW-1185">Reference proteome</keyword>
<evidence type="ECO:0000256" key="1">
    <source>
        <dbReference type="SAM" id="MobiDB-lite"/>
    </source>
</evidence>
<name>A0A0D2HJJ7_9EURO</name>
<feature type="domain" description="Heterokaryon incompatibility" evidence="2">
    <location>
        <begin position="147"/>
        <end position="296"/>
    </location>
</feature>
<dbReference type="Proteomes" id="UP000053029">
    <property type="component" value="Unassembled WGS sequence"/>
</dbReference>
<proteinExistence type="predicted"/>
<dbReference type="RefSeq" id="XP_013288452.1">
    <property type="nucleotide sequence ID" value="XM_013432998.1"/>
</dbReference>
<dbReference type="Pfam" id="PF06985">
    <property type="entry name" value="HET"/>
    <property type="match status" value="1"/>
</dbReference>
<dbReference type="InterPro" id="IPR052895">
    <property type="entry name" value="HetReg/Transcr_Mod"/>
</dbReference>
<dbReference type="VEuPathDB" id="FungiDB:Z517_00032"/>
<reference evidence="3 4" key="1">
    <citation type="submission" date="2015-01" db="EMBL/GenBank/DDBJ databases">
        <title>The Genome Sequence of Fonsecaea pedrosoi CBS 271.37.</title>
        <authorList>
            <consortium name="The Broad Institute Genomics Platform"/>
            <person name="Cuomo C."/>
            <person name="de Hoog S."/>
            <person name="Gorbushina A."/>
            <person name="Stielow B."/>
            <person name="Teixiera M."/>
            <person name="Abouelleil A."/>
            <person name="Chapman S.B."/>
            <person name="Priest M."/>
            <person name="Young S.K."/>
            <person name="Wortman J."/>
            <person name="Nusbaum C."/>
            <person name="Birren B."/>
        </authorList>
    </citation>
    <scope>NUCLEOTIDE SEQUENCE [LARGE SCALE GENOMIC DNA]</scope>
    <source>
        <strain evidence="3 4">CBS 271.37</strain>
    </source>
</reference>
<accession>A0A0D2HJJ7</accession>
<sequence length="773" mass="86514">MRIRRGFNARELLASLASDSRAYQYQPLPSPTSIRLLEVHSASPSPESGASIGVSLRTFSVDDAPPFHALSYTWGYPLIPESRPSRSSNWRRLAFVQRVQARAPRLLDPDGHGGLVTSTGTPSGPRPQAASLPGLRTKITENTPCFPVKCEGRNLRVTANLHDALAMLAGRNLREPHSPAAGPNYIWVDALCIDQASLAERNQQVNLMADIFKAAQGVVVWLGEEDDFTQDACTVVERIAAVPREAWPTVPYTGFYDETGSCYRELGIEPLSYQNWLGLIAFMNRPWFSRCWVVQELALARNATVICGSRVLQWEQLAKTIEFIRATKWYHHLSTKKMRHIRALSRNSGAYRKLLASNTRFSLAPVYLNSTRNVLQSRSQKEKGAGPSLRMLVDTHRYTAATDPRDKVYAFLSLSNSTKSPSEKTPMEIKPNYHTPVRQVYTEAACTLIRAARNLNLLSHVQDRSLTKIKGLPTWVPDYSVPLTPYPLEFRGKCNWSACGDVKWTPPDDETTLRRGFLPVQGFHIDTIAEKAIMPHEATDAGQPWASIVDLVFHLPNPYRVPSVRGAPISRLDVLWRTLTTNTYSRQHPAPSACGGMFIDYILNLQIRHRLAPWSSHDTDFQPHQTPISTLTNPNWHGLLASEPEDSAYNLPFYRGRLTALVENMLSSDSYSPLDLAQLHHDIGYGSGKLRRLFRTKRLSLLGTGSRSLRVGDEVWILGGGKVPYVLRPVNGRADGEGLGDRTHRLVGEAYVHGLMHGNPRRFELDILETVLV</sequence>
<feature type="region of interest" description="Disordered" evidence="1">
    <location>
        <begin position="106"/>
        <end position="132"/>
    </location>
</feature>
<evidence type="ECO:0000313" key="3">
    <source>
        <dbReference type="EMBL" id="KIW84644.1"/>
    </source>
</evidence>
<protein>
    <recommendedName>
        <fullName evidence="2">Heterokaryon incompatibility domain-containing protein</fullName>
    </recommendedName>
</protein>
<dbReference type="Pfam" id="PF26639">
    <property type="entry name" value="Het-6_barrel"/>
    <property type="match status" value="1"/>
</dbReference>
<dbReference type="GeneID" id="25299522"/>
<dbReference type="STRING" id="1442368.A0A0D2HJJ7"/>
<dbReference type="InterPro" id="IPR010730">
    <property type="entry name" value="HET"/>
</dbReference>
<dbReference type="HOGENOM" id="CLU_004184_7_0_1"/>
<dbReference type="PANTHER" id="PTHR24148:SF64">
    <property type="entry name" value="HETEROKARYON INCOMPATIBILITY DOMAIN-CONTAINING PROTEIN"/>
    <property type="match status" value="1"/>
</dbReference>
<organism evidence="3 4">
    <name type="scientific">Fonsecaea pedrosoi CBS 271.37</name>
    <dbReference type="NCBI Taxonomy" id="1442368"/>
    <lineage>
        <taxon>Eukaryota</taxon>
        <taxon>Fungi</taxon>
        <taxon>Dikarya</taxon>
        <taxon>Ascomycota</taxon>
        <taxon>Pezizomycotina</taxon>
        <taxon>Eurotiomycetes</taxon>
        <taxon>Chaetothyriomycetidae</taxon>
        <taxon>Chaetothyriales</taxon>
        <taxon>Herpotrichiellaceae</taxon>
        <taxon>Fonsecaea</taxon>
    </lineage>
</organism>
<dbReference type="PANTHER" id="PTHR24148">
    <property type="entry name" value="ANKYRIN REPEAT DOMAIN-CONTAINING PROTEIN 39 HOMOLOG-RELATED"/>
    <property type="match status" value="1"/>
</dbReference>
<dbReference type="OrthoDB" id="2157530at2759"/>
<dbReference type="EMBL" id="KN846969">
    <property type="protein sequence ID" value="KIW84644.1"/>
    <property type="molecule type" value="Genomic_DNA"/>
</dbReference>
<dbReference type="AlphaFoldDB" id="A0A0D2HJJ7"/>
<gene>
    <name evidence="3" type="ORF">Z517_00032</name>
</gene>
<evidence type="ECO:0000259" key="2">
    <source>
        <dbReference type="Pfam" id="PF06985"/>
    </source>
</evidence>
<evidence type="ECO:0000313" key="4">
    <source>
        <dbReference type="Proteomes" id="UP000053029"/>
    </source>
</evidence>